<organism evidence="8 9">
    <name type="scientific">Owenia fusiformis</name>
    <name type="common">Polychaete worm</name>
    <dbReference type="NCBI Taxonomy" id="6347"/>
    <lineage>
        <taxon>Eukaryota</taxon>
        <taxon>Metazoa</taxon>
        <taxon>Spiralia</taxon>
        <taxon>Lophotrochozoa</taxon>
        <taxon>Annelida</taxon>
        <taxon>Polychaeta</taxon>
        <taxon>Sedentaria</taxon>
        <taxon>Canalipalpata</taxon>
        <taxon>Sabellida</taxon>
        <taxon>Oweniida</taxon>
        <taxon>Oweniidae</taxon>
        <taxon>Owenia</taxon>
    </lineage>
</organism>
<evidence type="ECO:0000256" key="6">
    <source>
        <dbReference type="ARBA" id="ARBA00049743"/>
    </source>
</evidence>
<dbReference type="PANTHER" id="PTHR11266:SF17">
    <property type="entry name" value="PROTEIN MPV17"/>
    <property type="match status" value="1"/>
</dbReference>
<dbReference type="Pfam" id="PF04117">
    <property type="entry name" value="Mpv17_PMP22"/>
    <property type="match status" value="1"/>
</dbReference>
<evidence type="ECO:0000313" key="9">
    <source>
        <dbReference type="Proteomes" id="UP000749559"/>
    </source>
</evidence>
<gene>
    <name evidence="8" type="ORF">OFUS_LOCUS935</name>
</gene>
<dbReference type="OrthoDB" id="430207at2759"/>
<dbReference type="PANTHER" id="PTHR11266">
    <property type="entry name" value="PEROXISOMAL MEMBRANE PROTEIN 2, PXMP2 MPV17"/>
    <property type="match status" value="1"/>
</dbReference>
<dbReference type="InterPro" id="IPR007248">
    <property type="entry name" value="Mpv17_PMP22"/>
</dbReference>
<accession>A0A8J1U9Y1</accession>
<dbReference type="GO" id="GO:1901858">
    <property type="term" value="P:regulation of mitochondrial DNA metabolic process"/>
    <property type="evidence" value="ECO:0007669"/>
    <property type="project" value="TreeGrafter"/>
</dbReference>
<evidence type="ECO:0000313" key="8">
    <source>
        <dbReference type="EMBL" id="CAH1773320.1"/>
    </source>
</evidence>
<keyword evidence="5 7" id="KW-0472">Membrane</keyword>
<name>A0A8J1U9Y1_OWEFU</name>
<evidence type="ECO:0000256" key="7">
    <source>
        <dbReference type="RuleBase" id="RU363053"/>
    </source>
</evidence>
<evidence type="ECO:0000256" key="2">
    <source>
        <dbReference type="ARBA" id="ARBA00006824"/>
    </source>
</evidence>
<comment type="similarity">
    <text evidence="2 7">Belongs to the peroxisomal membrane protein PXMP2/4 family.</text>
</comment>
<evidence type="ECO:0000256" key="3">
    <source>
        <dbReference type="ARBA" id="ARBA00022692"/>
    </source>
</evidence>
<dbReference type="GO" id="GO:0005739">
    <property type="term" value="C:mitochondrion"/>
    <property type="evidence" value="ECO:0007669"/>
    <property type="project" value="TreeGrafter"/>
</dbReference>
<comment type="caution">
    <text evidence="8">The sequence shown here is derived from an EMBL/GenBank/DDBJ whole genome shotgun (WGS) entry which is preliminary data.</text>
</comment>
<proteinExistence type="inferred from homology"/>
<evidence type="ECO:0000256" key="4">
    <source>
        <dbReference type="ARBA" id="ARBA00022989"/>
    </source>
</evidence>
<dbReference type="Proteomes" id="UP000749559">
    <property type="component" value="Unassembled WGS sequence"/>
</dbReference>
<dbReference type="GO" id="GO:0015267">
    <property type="term" value="F:channel activity"/>
    <property type="evidence" value="ECO:0007669"/>
    <property type="project" value="TreeGrafter"/>
</dbReference>
<keyword evidence="9" id="KW-1185">Reference proteome</keyword>
<dbReference type="GO" id="GO:0016020">
    <property type="term" value="C:membrane"/>
    <property type="evidence" value="ECO:0007669"/>
    <property type="project" value="UniProtKB-SubCell"/>
</dbReference>
<dbReference type="EMBL" id="CAIIXF020000001">
    <property type="protein sequence ID" value="CAH1773320.1"/>
    <property type="molecule type" value="Genomic_DNA"/>
</dbReference>
<sequence>MSGIWRGYIRLLEKRPLITTALQTGAIMATGDAIAQKLIERKPQLEIKRSARFFCFGAFFGGPVLRGWYGVLDKVVKPKNANLAALGKVSFDQLFFAPCFLTAFLGIMGLAKGDSTEDIKQKYKQNFVDILIANYKLWPAVQLVNFYFVPLQHRVMVVNFTALFWNTYLAWKSERDIDAIDNIIPVDDTDNVVLNQTNADVPNPNKDIIIFLEDECANNKAKVGTTT</sequence>
<dbReference type="AlphaFoldDB" id="A0A8J1U9Y1"/>
<comment type="subcellular location">
    <subcellularLocation>
        <location evidence="1">Membrane</location>
        <topology evidence="1">Multi-pass membrane protein</topology>
    </subcellularLocation>
</comment>
<feature type="transmembrane region" description="Helical" evidence="7">
    <location>
        <begin position="91"/>
        <end position="111"/>
    </location>
</feature>
<reference evidence="8" key="1">
    <citation type="submission" date="2022-03" db="EMBL/GenBank/DDBJ databases">
        <authorList>
            <person name="Martin C."/>
        </authorList>
    </citation>
    <scope>NUCLEOTIDE SEQUENCE</scope>
</reference>
<keyword evidence="3 7" id="KW-0812">Transmembrane</keyword>
<keyword evidence="4 7" id="KW-1133">Transmembrane helix</keyword>
<protein>
    <recommendedName>
        <fullName evidence="6">Mitochondrial inner membrane protein Mpv17</fullName>
    </recommendedName>
</protein>
<evidence type="ECO:0000256" key="1">
    <source>
        <dbReference type="ARBA" id="ARBA00004141"/>
    </source>
</evidence>
<evidence type="ECO:0000256" key="5">
    <source>
        <dbReference type="ARBA" id="ARBA00023136"/>
    </source>
</evidence>
<feature type="transmembrane region" description="Helical" evidence="7">
    <location>
        <begin position="51"/>
        <end position="71"/>
    </location>
</feature>